<feature type="transmembrane region" description="Helical" evidence="7">
    <location>
        <begin position="417"/>
        <end position="434"/>
    </location>
</feature>
<feature type="transmembrane region" description="Helical" evidence="7">
    <location>
        <begin position="267"/>
        <end position="286"/>
    </location>
</feature>
<evidence type="ECO:0000256" key="6">
    <source>
        <dbReference type="ARBA" id="ARBA00023136"/>
    </source>
</evidence>
<dbReference type="PANTHER" id="PTHR47371">
    <property type="entry name" value="LIPOTEICHOIC ACID SYNTHASE"/>
    <property type="match status" value="1"/>
</dbReference>
<feature type="domain" description="Sulfatase N-terminal" evidence="8">
    <location>
        <begin position="598"/>
        <end position="886"/>
    </location>
</feature>
<feature type="transmembrane region" description="Helical" evidence="7">
    <location>
        <begin position="145"/>
        <end position="162"/>
    </location>
</feature>
<reference evidence="9 10" key="1">
    <citation type="submission" date="2020-07" db="EMBL/GenBank/DDBJ databases">
        <title>Description of Limosilactobacillus balticus sp. nov., Limosilactobacillus agrestis sp. nov., Limosilactobacillus albertensis sp. nov., Limosilactobacillus rudii sp. nov., Limosilactobacillus fastidiosus sp. nov., five novel Limosilactobacillus species isolated from the vertebrate gastrointestinal tract, and proposal of 6 subspecies of Limosilactobacillus reuteri adapted to the gastrointestinal tract of specific vertebrate hosts.</title>
        <authorList>
            <person name="Li F."/>
            <person name="Cheng C."/>
            <person name="Zheng J."/>
            <person name="Quevedo R.M."/>
            <person name="Li J."/>
            <person name="Roos S."/>
            <person name="Gaenzle M.G."/>
            <person name="Walter J."/>
        </authorList>
    </citation>
    <scope>NUCLEOTIDE SEQUENCE [LARGE SCALE GENOMIC DNA]</scope>
    <source>
        <strain evidence="9 10">RRLNB_1_1</strain>
    </source>
</reference>
<dbReference type="RefSeq" id="WP_182598524.1">
    <property type="nucleotide sequence ID" value="NZ_JACIVC010000061.1"/>
</dbReference>
<dbReference type="InterPro" id="IPR017850">
    <property type="entry name" value="Alkaline_phosphatase_core_sf"/>
</dbReference>
<evidence type="ECO:0000256" key="7">
    <source>
        <dbReference type="SAM" id="Phobius"/>
    </source>
</evidence>
<keyword evidence="10" id="KW-1185">Reference proteome</keyword>
<feature type="transmembrane region" description="Helical" evidence="7">
    <location>
        <begin position="174"/>
        <end position="190"/>
    </location>
</feature>
<dbReference type="EMBL" id="JACIVC010000061">
    <property type="protein sequence ID" value="MBB1070020.1"/>
    <property type="molecule type" value="Genomic_DNA"/>
</dbReference>
<dbReference type="AlphaFoldDB" id="A0A7W3TSF2"/>
<sequence>MKRNIHYLSWSLLGVGWLWAVNTVIWSPELPYLNFNHLNSQMMLIQLSHSLTIFGSIVALLIIGNQLGRNTKPLLPTTIKYWLYTVGILLLTLSVVWLRFNRFIYHDFYHAILPLAGNTVPLAGAIIIGSLVLPLIKPVILRAPLSWSTAVFVILAIVTFFNHDSFGLLKGESITYYLLIMSLGIAASELKLKKATVLKWTLSFLIVNSYLVSIMPDASFFTRGNLDTANRFTTPTSFTMVATALGFYLLLHHNWQVFFNKLHHRIYFLLTIALLIQNPVSLNIAVRYANHSSLLWKQLLFITGWFIWILLFAFILPPVFNYLQCRYALNKRLTQFWTTDPAMPLDQRTVILAQRVENWLWSKWANILAFGCSYGLALCSIYLMGRPSVFVKQSMLWVNTFLIFCIFKFIQGICNRYWTSLFLTVILNFIWIIANMQKMAFRNESILPSETTMINNIPALLKMVSSQLIIVSLLIIIGLVILMIILERKIKGPHLTLRQRLIWLVIPLCVFGSSFFWNQPHSRINTFVHGWGDIPHFIHQSAGALRNGPLVQFLNNIDITIMDKPTDYSASEMKRISKRYTTVANQINRHRTNELKNQTIIFNLSESFANPNRVPGVKLKNNPIPNIEKLKKNTTSGIMLSSGYGGGTANMEYMALTGFAMCNFAQTLSTPYTQLVPYLRHNPTIIQSFNYAIAIHPYSSKFYDRGIDYPKFGFNKFFYLGNKKAPITQQKKIGANSYLSDETAYDNTLNQLTRHPQGQFINLITMQNHLPYNHLYHHISHYKATVPANGTIAAQVENYAMRIHYTDQAVAKFIKKIDNIDRPITLVFYGDHLPGIYRNSMKKDGLKLHETDYFIYSNPAAQRLGAKNLTKHNHYVGPNDFIAMTAQQTNSKVTPYQALLTQLYQQLPAYTVNTQTNGTNSYNSDPEFINQHGEKVDYTSFTAKQKQLWHDYQLVQYDLTAGHQYLLKSKMMR</sequence>
<dbReference type="Gene3D" id="3.40.720.10">
    <property type="entry name" value="Alkaline Phosphatase, subunit A"/>
    <property type="match status" value="1"/>
</dbReference>
<feature type="transmembrane region" description="Helical" evidence="7">
    <location>
        <begin position="197"/>
        <end position="216"/>
    </location>
</feature>
<dbReference type="GO" id="GO:0005886">
    <property type="term" value="C:plasma membrane"/>
    <property type="evidence" value="ECO:0007669"/>
    <property type="project" value="UniProtKB-SubCell"/>
</dbReference>
<comment type="subcellular location">
    <subcellularLocation>
        <location evidence="1">Cell membrane</location>
        <topology evidence="1">Multi-pass membrane protein</topology>
    </subcellularLocation>
</comment>
<dbReference type="GO" id="GO:0016740">
    <property type="term" value="F:transferase activity"/>
    <property type="evidence" value="ECO:0007669"/>
    <property type="project" value="UniProtKB-KW"/>
</dbReference>
<keyword evidence="9" id="KW-0808">Transferase</keyword>
<feature type="transmembrane region" description="Helical" evidence="7">
    <location>
        <begin position="112"/>
        <end position="133"/>
    </location>
</feature>
<gene>
    <name evidence="9" type="ORF">H5S40_07635</name>
</gene>
<comment type="pathway">
    <text evidence="2">Cell wall biogenesis; lipoteichoic acid biosynthesis.</text>
</comment>
<protein>
    <submittedName>
        <fullName evidence="9">Sulfatase-like hydrolase/transferase</fullName>
    </submittedName>
</protein>
<dbReference type="SUPFAM" id="SSF53649">
    <property type="entry name" value="Alkaline phosphatase-like"/>
    <property type="match status" value="1"/>
</dbReference>
<evidence type="ECO:0000259" key="8">
    <source>
        <dbReference type="Pfam" id="PF00884"/>
    </source>
</evidence>
<comment type="caution">
    <text evidence="9">The sequence shown here is derived from an EMBL/GenBank/DDBJ whole genome shotgun (WGS) entry which is preliminary data.</text>
</comment>
<feature type="transmembrane region" description="Helical" evidence="7">
    <location>
        <begin position="7"/>
        <end position="27"/>
    </location>
</feature>
<proteinExistence type="predicted"/>
<feature type="transmembrane region" description="Helical" evidence="7">
    <location>
        <begin position="79"/>
        <end position="100"/>
    </location>
</feature>
<feature type="transmembrane region" description="Helical" evidence="7">
    <location>
        <begin position="364"/>
        <end position="384"/>
    </location>
</feature>
<keyword evidence="4 7" id="KW-0812">Transmembrane</keyword>
<evidence type="ECO:0000256" key="1">
    <source>
        <dbReference type="ARBA" id="ARBA00004651"/>
    </source>
</evidence>
<evidence type="ECO:0000313" key="10">
    <source>
        <dbReference type="Proteomes" id="UP000518316"/>
    </source>
</evidence>
<accession>A0A7W3TSF2</accession>
<dbReference type="Pfam" id="PF00884">
    <property type="entry name" value="Sulfatase"/>
    <property type="match status" value="1"/>
</dbReference>
<feature type="transmembrane region" description="Helical" evidence="7">
    <location>
        <begin position="47"/>
        <end position="67"/>
    </location>
</feature>
<keyword evidence="6 7" id="KW-0472">Membrane</keyword>
<dbReference type="GO" id="GO:0016787">
    <property type="term" value="F:hydrolase activity"/>
    <property type="evidence" value="ECO:0007669"/>
    <property type="project" value="UniProtKB-KW"/>
</dbReference>
<feature type="transmembrane region" description="Helical" evidence="7">
    <location>
        <begin position="501"/>
        <end position="517"/>
    </location>
</feature>
<evidence type="ECO:0000256" key="5">
    <source>
        <dbReference type="ARBA" id="ARBA00022989"/>
    </source>
</evidence>
<feature type="transmembrane region" description="Helical" evidence="7">
    <location>
        <begin position="236"/>
        <end position="255"/>
    </location>
</feature>
<dbReference type="CDD" id="cd16015">
    <property type="entry name" value="LTA_synthase"/>
    <property type="match status" value="1"/>
</dbReference>
<evidence type="ECO:0000256" key="2">
    <source>
        <dbReference type="ARBA" id="ARBA00004936"/>
    </source>
</evidence>
<feature type="transmembrane region" description="Helical" evidence="7">
    <location>
        <begin position="298"/>
        <end position="323"/>
    </location>
</feature>
<name>A0A7W3TSF2_9LACO</name>
<evidence type="ECO:0000313" key="9">
    <source>
        <dbReference type="EMBL" id="MBB1070020.1"/>
    </source>
</evidence>
<dbReference type="InterPro" id="IPR050448">
    <property type="entry name" value="OpgB/LTA_synthase_biosynth"/>
</dbReference>
<keyword evidence="9" id="KW-0378">Hydrolase</keyword>
<evidence type="ECO:0000256" key="3">
    <source>
        <dbReference type="ARBA" id="ARBA00022475"/>
    </source>
</evidence>
<evidence type="ECO:0000256" key="4">
    <source>
        <dbReference type="ARBA" id="ARBA00022692"/>
    </source>
</evidence>
<dbReference type="Proteomes" id="UP000518316">
    <property type="component" value="Unassembled WGS sequence"/>
</dbReference>
<keyword evidence="5 7" id="KW-1133">Transmembrane helix</keyword>
<dbReference type="PANTHER" id="PTHR47371:SF3">
    <property type="entry name" value="PHOSPHOGLYCEROL TRANSFERASE I"/>
    <property type="match status" value="1"/>
</dbReference>
<dbReference type="InterPro" id="IPR000917">
    <property type="entry name" value="Sulfatase_N"/>
</dbReference>
<feature type="transmembrane region" description="Helical" evidence="7">
    <location>
        <begin position="390"/>
        <end position="410"/>
    </location>
</feature>
<feature type="transmembrane region" description="Helical" evidence="7">
    <location>
        <begin position="468"/>
        <end position="486"/>
    </location>
</feature>
<organism evidence="9 10">
    <name type="scientific">Limosilactobacillus albertensis</name>
    <dbReference type="NCBI Taxonomy" id="2759752"/>
    <lineage>
        <taxon>Bacteria</taxon>
        <taxon>Bacillati</taxon>
        <taxon>Bacillota</taxon>
        <taxon>Bacilli</taxon>
        <taxon>Lactobacillales</taxon>
        <taxon>Lactobacillaceae</taxon>
        <taxon>Limosilactobacillus</taxon>
    </lineage>
</organism>
<keyword evidence="3" id="KW-1003">Cell membrane</keyword>